<protein>
    <submittedName>
        <fullName evidence="1">SFRICE_008927</fullName>
    </submittedName>
</protein>
<reference evidence="1" key="1">
    <citation type="submission" date="2016-07" db="EMBL/GenBank/DDBJ databases">
        <authorList>
            <person name="Bretaudeau A."/>
        </authorList>
    </citation>
    <scope>NUCLEOTIDE SEQUENCE</scope>
    <source>
        <strain evidence="1">Rice</strain>
        <tissue evidence="1">Whole body</tissue>
    </source>
</reference>
<name>A0A2H1WSH9_SPOFR</name>
<proteinExistence type="predicted"/>
<organism evidence="1">
    <name type="scientific">Spodoptera frugiperda</name>
    <name type="common">Fall armyworm</name>
    <dbReference type="NCBI Taxonomy" id="7108"/>
    <lineage>
        <taxon>Eukaryota</taxon>
        <taxon>Metazoa</taxon>
        <taxon>Ecdysozoa</taxon>
        <taxon>Arthropoda</taxon>
        <taxon>Hexapoda</taxon>
        <taxon>Insecta</taxon>
        <taxon>Pterygota</taxon>
        <taxon>Neoptera</taxon>
        <taxon>Endopterygota</taxon>
        <taxon>Lepidoptera</taxon>
        <taxon>Glossata</taxon>
        <taxon>Ditrysia</taxon>
        <taxon>Noctuoidea</taxon>
        <taxon>Noctuidae</taxon>
        <taxon>Amphipyrinae</taxon>
        <taxon>Spodoptera</taxon>
    </lineage>
</organism>
<dbReference type="EMBL" id="ODYU01010734">
    <property type="protein sequence ID" value="SOQ56029.1"/>
    <property type="molecule type" value="Genomic_DNA"/>
</dbReference>
<gene>
    <name evidence="1" type="ORF">SFRICE_008927</name>
</gene>
<accession>A0A2H1WSH9</accession>
<sequence>MNSFALGETGGNVRPMNSPSLAEARGTIRVLLTKNYSVATPAFRTPVNMKGYMIKPQDT</sequence>
<evidence type="ECO:0000313" key="1">
    <source>
        <dbReference type="EMBL" id="SOQ56029.1"/>
    </source>
</evidence>
<dbReference type="AlphaFoldDB" id="A0A2H1WSH9"/>